<dbReference type="GO" id="GO:0003700">
    <property type="term" value="F:DNA-binding transcription factor activity"/>
    <property type="evidence" value="ECO:0007669"/>
    <property type="project" value="InterPro"/>
</dbReference>
<evidence type="ECO:0000259" key="5">
    <source>
        <dbReference type="PROSITE" id="PS50931"/>
    </source>
</evidence>
<dbReference type="PROSITE" id="PS50931">
    <property type="entry name" value="HTH_LYSR"/>
    <property type="match status" value="1"/>
</dbReference>
<accession>A0A2W5N270</accession>
<comment type="caution">
    <text evidence="6">The sequence shown here is derived from an EMBL/GenBank/DDBJ whole genome shotgun (WGS) entry which is preliminary data.</text>
</comment>
<proteinExistence type="inferred from homology"/>
<dbReference type="InterPro" id="IPR036388">
    <property type="entry name" value="WH-like_DNA-bd_sf"/>
</dbReference>
<evidence type="ECO:0000256" key="2">
    <source>
        <dbReference type="ARBA" id="ARBA00023015"/>
    </source>
</evidence>
<protein>
    <submittedName>
        <fullName evidence="6">LysR family transcriptional regulator</fullName>
    </submittedName>
</protein>
<evidence type="ECO:0000256" key="1">
    <source>
        <dbReference type="ARBA" id="ARBA00009437"/>
    </source>
</evidence>
<keyword evidence="2" id="KW-0805">Transcription regulation</keyword>
<sequence length="306" mass="32264">MSQPPLGALRAFEAVARHDSFSRAAAELCVTQSAVSHQIRALEAWLGAPLFTRRGNRATPLPHAEALARTLSRAFGDIDAACRRARRAGAPPMLTVAAIPSVAVCWLIPRLGAFRAEAPGVEIRLVYALHGRPVDFGDVDLAVVFAAEPPRGEGLTATRFLPGLTAPVAAPHLGLAAPADGAAMARAGLLHDSDERGWRGWLDAAGCADLPVAPGPVFEDFNLLRAAALAGQGVALCPLAIIAEDLRAGRLARLSDLTTQGEWAYYLVTRRDPESPPAPGLDRFRDWLLGTAETAAEPLDLAPPPA</sequence>
<dbReference type="Gene3D" id="1.10.10.10">
    <property type="entry name" value="Winged helix-like DNA-binding domain superfamily/Winged helix DNA-binding domain"/>
    <property type="match status" value="1"/>
</dbReference>
<gene>
    <name evidence="6" type="ORF">DI556_18340</name>
</gene>
<dbReference type="InterPro" id="IPR058163">
    <property type="entry name" value="LysR-type_TF_proteobact-type"/>
</dbReference>
<reference evidence="6 7" key="1">
    <citation type="submission" date="2017-08" db="EMBL/GenBank/DDBJ databases">
        <title>Infants hospitalized years apart are colonized by the same room-sourced microbial strains.</title>
        <authorList>
            <person name="Brooks B."/>
            <person name="Olm M.R."/>
            <person name="Firek B.A."/>
            <person name="Baker R."/>
            <person name="Thomas B.C."/>
            <person name="Morowitz M.J."/>
            <person name="Banfield J.F."/>
        </authorList>
    </citation>
    <scope>NUCLEOTIDE SEQUENCE [LARGE SCALE GENOMIC DNA]</scope>
    <source>
        <strain evidence="6">S2_005_002_R2_34</strain>
    </source>
</reference>
<keyword evidence="4" id="KW-0804">Transcription</keyword>
<dbReference type="GO" id="GO:0043565">
    <property type="term" value="F:sequence-specific DNA binding"/>
    <property type="evidence" value="ECO:0007669"/>
    <property type="project" value="TreeGrafter"/>
</dbReference>
<comment type="similarity">
    <text evidence="1">Belongs to the LysR transcriptional regulatory family.</text>
</comment>
<name>A0A2W5N270_RHOSU</name>
<dbReference type="SUPFAM" id="SSF46785">
    <property type="entry name" value="Winged helix' DNA-binding domain"/>
    <property type="match status" value="1"/>
</dbReference>
<evidence type="ECO:0000313" key="6">
    <source>
        <dbReference type="EMBL" id="PZQ47174.1"/>
    </source>
</evidence>
<dbReference type="Gene3D" id="3.40.190.10">
    <property type="entry name" value="Periplasmic binding protein-like II"/>
    <property type="match status" value="2"/>
</dbReference>
<dbReference type="PANTHER" id="PTHR30537">
    <property type="entry name" value="HTH-TYPE TRANSCRIPTIONAL REGULATOR"/>
    <property type="match status" value="1"/>
</dbReference>
<evidence type="ECO:0000256" key="3">
    <source>
        <dbReference type="ARBA" id="ARBA00023125"/>
    </source>
</evidence>
<dbReference type="EMBL" id="QFPW01000018">
    <property type="protein sequence ID" value="PZQ47174.1"/>
    <property type="molecule type" value="Genomic_DNA"/>
</dbReference>
<dbReference type="AlphaFoldDB" id="A0A2W5N270"/>
<dbReference type="Pfam" id="PF00126">
    <property type="entry name" value="HTH_1"/>
    <property type="match status" value="1"/>
</dbReference>
<dbReference type="SUPFAM" id="SSF53850">
    <property type="entry name" value="Periplasmic binding protein-like II"/>
    <property type="match status" value="1"/>
</dbReference>
<feature type="domain" description="HTH lysR-type" evidence="5">
    <location>
        <begin position="4"/>
        <end position="61"/>
    </location>
</feature>
<dbReference type="InterPro" id="IPR000847">
    <property type="entry name" value="LysR_HTH_N"/>
</dbReference>
<dbReference type="InterPro" id="IPR005119">
    <property type="entry name" value="LysR_subst-bd"/>
</dbReference>
<evidence type="ECO:0000256" key="4">
    <source>
        <dbReference type="ARBA" id="ARBA00023163"/>
    </source>
</evidence>
<dbReference type="GO" id="GO:0006351">
    <property type="term" value="P:DNA-templated transcription"/>
    <property type="evidence" value="ECO:0007669"/>
    <property type="project" value="TreeGrafter"/>
</dbReference>
<dbReference type="Proteomes" id="UP000249185">
    <property type="component" value="Unassembled WGS sequence"/>
</dbReference>
<dbReference type="PRINTS" id="PR00039">
    <property type="entry name" value="HTHLYSR"/>
</dbReference>
<dbReference type="InterPro" id="IPR036390">
    <property type="entry name" value="WH_DNA-bd_sf"/>
</dbReference>
<organism evidence="6 7">
    <name type="scientific">Rhodovulum sulfidophilum</name>
    <name type="common">Rhodobacter sulfidophilus</name>
    <dbReference type="NCBI Taxonomy" id="35806"/>
    <lineage>
        <taxon>Bacteria</taxon>
        <taxon>Pseudomonadati</taxon>
        <taxon>Pseudomonadota</taxon>
        <taxon>Alphaproteobacteria</taxon>
        <taxon>Rhodobacterales</taxon>
        <taxon>Paracoccaceae</taxon>
        <taxon>Rhodovulum</taxon>
    </lineage>
</organism>
<dbReference type="Pfam" id="PF03466">
    <property type="entry name" value="LysR_substrate"/>
    <property type="match status" value="1"/>
</dbReference>
<evidence type="ECO:0000313" key="7">
    <source>
        <dbReference type="Proteomes" id="UP000249185"/>
    </source>
</evidence>
<dbReference type="PANTHER" id="PTHR30537:SF74">
    <property type="entry name" value="HTH-TYPE TRANSCRIPTIONAL REGULATOR TRPI"/>
    <property type="match status" value="1"/>
</dbReference>
<keyword evidence="3" id="KW-0238">DNA-binding</keyword>